<dbReference type="GO" id="GO:0005975">
    <property type="term" value="P:carbohydrate metabolic process"/>
    <property type="evidence" value="ECO:0007669"/>
    <property type="project" value="InterPro"/>
</dbReference>
<evidence type="ECO:0000313" key="2">
    <source>
        <dbReference type="EMBL" id="AIZ43982.1"/>
    </source>
</evidence>
<dbReference type="EMBL" id="CP010028">
    <property type="protein sequence ID" value="AIZ43982.1"/>
    <property type="molecule type" value="Genomic_DNA"/>
</dbReference>
<dbReference type="SUPFAM" id="SSF88713">
    <property type="entry name" value="Glycoside hydrolase/deacetylase"/>
    <property type="match status" value="1"/>
</dbReference>
<organism evidence="2 3">
    <name type="scientific">Deinococcus radiopugnans</name>
    <dbReference type="NCBI Taxonomy" id="57497"/>
    <lineage>
        <taxon>Bacteria</taxon>
        <taxon>Thermotogati</taxon>
        <taxon>Deinococcota</taxon>
        <taxon>Deinococci</taxon>
        <taxon>Deinococcales</taxon>
        <taxon>Deinococcaceae</taxon>
        <taxon>Deinococcus</taxon>
    </lineage>
</organism>
<dbReference type="HOGENOM" id="CLU_813098_0_0_0"/>
<dbReference type="InterPro" id="IPR054467">
    <property type="entry name" value="YkoP-like_dom"/>
</dbReference>
<dbReference type="STRING" id="1182571.QR90_00765"/>
<dbReference type="InterPro" id="IPR011330">
    <property type="entry name" value="Glyco_hydro/deAcase_b/a-brl"/>
</dbReference>
<name>A0A0A7KCR8_9DEIO</name>
<gene>
    <name evidence="2" type="ORF">QR90_00765</name>
</gene>
<evidence type="ECO:0000259" key="1">
    <source>
        <dbReference type="Pfam" id="PF22790"/>
    </source>
</evidence>
<dbReference type="Pfam" id="PF22790">
    <property type="entry name" value="YkoP"/>
    <property type="match status" value="1"/>
</dbReference>
<feature type="domain" description="YkoP-like" evidence="1">
    <location>
        <begin position="228"/>
        <end position="340"/>
    </location>
</feature>
<dbReference type="Proteomes" id="UP000030634">
    <property type="component" value="Chromosome"/>
</dbReference>
<proteinExistence type="predicted"/>
<protein>
    <submittedName>
        <fullName evidence="2">Sectered polysaccharide deacetylase</fullName>
    </submittedName>
</protein>
<dbReference type="KEGG" id="dsw:QR90_00765"/>
<evidence type="ECO:0000313" key="3">
    <source>
        <dbReference type="Proteomes" id="UP000030634"/>
    </source>
</evidence>
<dbReference type="RefSeq" id="WP_039681618.1">
    <property type="nucleotide sequence ID" value="NZ_CP010028.1"/>
</dbReference>
<sequence>MSALPSRLLAAQLRAGAYGAWAGGHPGAPEVGVTVPVQDAPQLERVLGAAQEAGAKVTVLVSPVLAGLEPDALYAAAQAGHEIAGAGLPDSPSTLEAASAQLVQSWAADGLGRAGLRRLAAQGIRPLPAPLDTPQPGQTVRVLPEQLAEGLGHLRALGYRPVPVRDVPGWRPAGPRDLLLHVYTHTVEANFAREHGVIDLAVRADAVMRVAALDHAPAPLPLPRDTPTAELHLHSPRIVGLSGRSALTAYRAYLRSLKDVAAALKTRPELQEAQAVFAVTLFHAQLEQGGFALLPLPPLRARVYGLGFRVLRLVYGTARPPSEPQPKMAWMTREAFLAKYG</sequence>
<reference evidence="3" key="1">
    <citation type="submission" date="2014-11" db="EMBL/GenBank/DDBJ databases">
        <title>Hymenobacter sp. DG25B genome submission.</title>
        <authorList>
            <person name="Jung H.-Y."/>
            <person name="Kim M.K."/>
            <person name="Srinivasan S."/>
            <person name="Lim S."/>
        </authorList>
    </citation>
    <scope>NUCLEOTIDE SEQUENCE [LARGE SCALE GENOMIC DNA]</scope>
    <source>
        <strain evidence="3">DY59</strain>
    </source>
</reference>
<dbReference type="AlphaFoldDB" id="A0A0A7KCR8"/>
<accession>A0A0A7KCR8</accession>